<dbReference type="Proteomes" id="UP000396788">
    <property type="component" value="Unassembled WGS sequence"/>
</dbReference>
<dbReference type="PANTHER" id="PTHR46036:SF5">
    <property type="entry name" value="LACTOYLGLUTATHIONE LYASE"/>
    <property type="match status" value="1"/>
</dbReference>
<dbReference type="InterPro" id="IPR037523">
    <property type="entry name" value="VOC_core"/>
</dbReference>
<evidence type="ECO:0000256" key="5">
    <source>
        <dbReference type="ARBA" id="ARBA00022596"/>
    </source>
</evidence>
<dbReference type="SUPFAM" id="SSF54593">
    <property type="entry name" value="Glyoxalase/Bleomycin resistance protein/Dihydroxybiphenyl dioxygenase"/>
    <property type="match status" value="1"/>
</dbReference>
<dbReference type="GO" id="GO:0019243">
    <property type="term" value="P:methylglyoxal catabolic process to D-lactate via S-lactoyl-glutathione"/>
    <property type="evidence" value="ECO:0007669"/>
    <property type="project" value="TreeGrafter"/>
</dbReference>
<evidence type="ECO:0000256" key="7">
    <source>
        <dbReference type="ARBA" id="ARBA00023239"/>
    </source>
</evidence>
<dbReference type="GO" id="GO:0046872">
    <property type="term" value="F:metal ion binding"/>
    <property type="evidence" value="ECO:0007669"/>
    <property type="project" value="UniProtKB-KW"/>
</dbReference>
<dbReference type="GO" id="GO:0004462">
    <property type="term" value="F:lactoylglutathione lyase activity"/>
    <property type="evidence" value="ECO:0007669"/>
    <property type="project" value="UniProtKB-EC"/>
</dbReference>
<evidence type="ECO:0000256" key="15">
    <source>
        <dbReference type="PIRSR" id="PIRSR604361-3"/>
    </source>
</evidence>
<keyword evidence="7 17" id="KW-0456">Lyase</keyword>
<comment type="cofactor">
    <cofactor evidence="15">
        <name>Zn(2+)</name>
        <dbReference type="ChEBI" id="CHEBI:29105"/>
    </cofactor>
    <text evidence="15">Binds 1 zinc ion per subunit. In the homodimer, two zinc ions are bound between subunits.</text>
</comment>
<feature type="domain" description="VOC" evidence="16">
    <location>
        <begin position="24"/>
        <end position="148"/>
    </location>
</feature>
<evidence type="ECO:0000256" key="14">
    <source>
        <dbReference type="PIRSR" id="PIRSR604361-1"/>
    </source>
</evidence>
<evidence type="ECO:0000313" key="17">
    <source>
        <dbReference type="EMBL" id="VVD80556.1"/>
    </source>
</evidence>
<dbReference type="Gene3D" id="3.10.180.10">
    <property type="entry name" value="2,3-Dihydroxybiphenyl 1,2-Dioxygenase, domain 1"/>
    <property type="match status" value="1"/>
</dbReference>
<dbReference type="EMBL" id="CABPRY010000002">
    <property type="protein sequence ID" value="VVD80556.1"/>
    <property type="molecule type" value="Genomic_DNA"/>
</dbReference>
<evidence type="ECO:0000256" key="1">
    <source>
        <dbReference type="ARBA" id="ARBA00001967"/>
    </source>
</evidence>
<dbReference type="FunFam" id="3.10.180.10:FF:000002">
    <property type="entry name" value="Lactoylglutathione lyase"/>
    <property type="match status" value="1"/>
</dbReference>
<sequence>MQLIFMRAGTIEFSLSPSVKNTMRMLHTMLRVGDLQRSIDFYTRVLGMQLLRQSENPEYKYTLAFVGYGAESEHTVLELTYNWGVEKYEIGTAFGHLAIEVDDAYVACDTIRAAGGKVSREAGPVKGGTTVIAFVEDPDGYKIELIQKHSAKGGL</sequence>
<keyword evidence="6 15" id="KW-0479">Metal-binding</keyword>
<dbReference type="InterPro" id="IPR004361">
    <property type="entry name" value="Glyoxalase_1"/>
</dbReference>
<reference evidence="17 18" key="1">
    <citation type="submission" date="2019-08" db="EMBL/GenBank/DDBJ databases">
        <authorList>
            <person name="Peeters C."/>
        </authorList>
    </citation>
    <scope>NUCLEOTIDE SEQUENCE [LARGE SCALE GENOMIC DNA]</scope>
    <source>
        <strain evidence="17 18">LMG 31107</strain>
    </source>
</reference>
<comment type="similarity">
    <text evidence="3">Belongs to the glyoxalase I family.</text>
</comment>
<feature type="binding site" evidence="15">
    <location>
        <position position="78"/>
    </location>
    <ligand>
        <name>Zn(2+)</name>
        <dbReference type="ChEBI" id="CHEBI:29105"/>
        <note>ligand shared between dimeric partners</note>
    </ligand>
</feature>
<evidence type="ECO:0000256" key="9">
    <source>
        <dbReference type="ARBA" id="ARBA00030537"/>
    </source>
</evidence>
<feature type="active site" description="Proton donor/acceptor" evidence="14">
    <location>
        <position position="144"/>
    </location>
</feature>
<evidence type="ECO:0000256" key="8">
    <source>
        <dbReference type="ARBA" id="ARBA00030291"/>
    </source>
</evidence>
<keyword evidence="5" id="KW-0533">Nickel</keyword>
<evidence type="ECO:0000256" key="6">
    <source>
        <dbReference type="ARBA" id="ARBA00022723"/>
    </source>
</evidence>
<evidence type="ECO:0000256" key="12">
    <source>
        <dbReference type="ARBA" id="ARBA00033298"/>
    </source>
</evidence>
<comment type="catalytic activity">
    <reaction evidence="13">
        <text>(R)-S-lactoylglutathione = methylglyoxal + glutathione</text>
        <dbReference type="Rhea" id="RHEA:19069"/>
        <dbReference type="ChEBI" id="CHEBI:17158"/>
        <dbReference type="ChEBI" id="CHEBI:57474"/>
        <dbReference type="ChEBI" id="CHEBI:57925"/>
        <dbReference type="EC" id="4.4.1.5"/>
    </reaction>
</comment>
<accession>A0A5E4SXB8</accession>
<proteinExistence type="inferred from homology"/>
<evidence type="ECO:0000256" key="2">
    <source>
        <dbReference type="ARBA" id="ARBA00005008"/>
    </source>
</evidence>
<feature type="binding site" evidence="15">
    <location>
        <position position="144"/>
    </location>
    <ligand>
        <name>Zn(2+)</name>
        <dbReference type="ChEBI" id="CHEBI:29105"/>
        <note>ligand shared between dimeric partners</note>
    </ligand>
</feature>
<dbReference type="PROSITE" id="PS51819">
    <property type="entry name" value="VOC"/>
    <property type="match status" value="1"/>
</dbReference>
<dbReference type="InterPro" id="IPR018146">
    <property type="entry name" value="Glyoxalase_1_CS"/>
</dbReference>
<comment type="cofactor">
    <cofactor evidence="1">
        <name>Ni(2+)</name>
        <dbReference type="ChEBI" id="CHEBI:49786"/>
    </cofactor>
</comment>
<dbReference type="EC" id="4.4.1.5" evidence="4"/>
<dbReference type="NCBIfam" id="TIGR00068">
    <property type="entry name" value="glyox_I"/>
    <property type="match status" value="1"/>
</dbReference>
<protein>
    <recommendedName>
        <fullName evidence="4">lactoylglutathione lyase</fullName>
        <ecNumber evidence="4">4.4.1.5</ecNumber>
    </recommendedName>
    <alternativeName>
        <fullName evidence="10">Aldoketomutase</fullName>
    </alternativeName>
    <alternativeName>
        <fullName evidence="9">Glyoxalase I</fullName>
    </alternativeName>
    <alternativeName>
        <fullName evidence="8">Ketone-aldehyde mutase</fullName>
    </alternativeName>
    <alternativeName>
        <fullName evidence="11">Methylglyoxalase</fullName>
    </alternativeName>
    <alternativeName>
        <fullName evidence="12">S-D-lactoylglutathione methylglyoxal lyase</fullName>
    </alternativeName>
</protein>
<dbReference type="CDD" id="cd16358">
    <property type="entry name" value="GlxI_Ni"/>
    <property type="match status" value="1"/>
</dbReference>
<evidence type="ECO:0000259" key="16">
    <source>
        <dbReference type="PROSITE" id="PS51819"/>
    </source>
</evidence>
<dbReference type="Pfam" id="PF00903">
    <property type="entry name" value="Glyoxalase"/>
    <property type="match status" value="1"/>
</dbReference>
<organism evidence="17 18">
    <name type="scientific">Pandoraea cepalis</name>
    <dbReference type="NCBI Taxonomy" id="2508294"/>
    <lineage>
        <taxon>Bacteria</taxon>
        <taxon>Pseudomonadati</taxon>
        <taxon>Pseudomonadota</taxon>
        <taxon>Betaproteobacteria</taxon>
        <taxon>Burkholderiales</taxon>
        <taxon>Burkholderiaceae</taxon>
        <taxon>Pandoraea</taxon>
    </lineage>
</organism>
<dbReference type="PANTHER" id="PTHR46036">
    <property type="entry name" value="LACTOYLGLUTATHIONE LYASE"/>
    <property type="match status" value="1"/>
</dbReference>
<dbReference type="AlphaFoldDB" id="A0A5E4SXB8"/>
<gene>
    <name evidence="17" type="primary">gloA</name>
    <name evidence="17" type="ORF">PCE31107_01091</name>
</gene>
<comment type="pathway">
    <text evidence="2">Secondary metabolite metabolism; methylglyoxal degradation; (R)-lactate from methylglyoxal: step 1/2.</text>
</comment>
<keyword evidence="15" id="KW-0862">Zinc</keyword>
<evidence type="ECO:0000256" key="11">
    <source>
        <dbReference type="ARBA" id="ARBA00032460"/>
    </source>
</evidence>
<evidence type="ECO:0000256" key="3">
    <source>
        <dbReference type="ARBA" id="ARBA00010363"/>
    </source>
</evidence>
<dbReference type="GO" id="GO:0005737">
    <property type="term" value="C:cytoplasm"/>
    <property type="evidence" value="ECO:0007669"/>
    <property type="project" value="TreeGrafter"/>
</dbReference>
<dbReference type="InterPro" id="IPR004360">
    <property type="entry name" value="Glyas_Fos-R_dOase_dom"/>
</dbReference>
<evidence type="ECO:0000313" key="18">
    <source>
        <dbReference type="Proteomes" id="UP000396788"/>
    </source>
</evidence>
<name>A0A5E4SXB8_9BURK</name>
<dbReference type="UniPathway" id="UPA00619">
    <property type="reaction ID" value="UER00675"/>
</dbReference>
<evidence type="ECO:0000256" key="10">
    <source>
        <dbReference type="ARBA" id="ARBA00030892"/>
    </source>
</evidence>
<dbReference type="PROSITE" id="PS00934">
    <property type="entry name" value="GLYOXALASE_I_1"/>
    <property type="match status" value="1"/>
</dbReference>
<evidence type="ECO:0000256" key="13">
    <source>
        <dbReference type="ARBA" id="ARBA00048273"/>
    </source>
</evidence>
<feature type="binding site" evidence="15">
    <location>
        <position position="96"/>
    </location>
    <ligand>
        <name>Zn(2+)</name>
        <dbReference type="ChEBI" id="CHEBI:29105"/>
        <note>ligand shared between dimeric partners</note>
    </ligand>
</feature>
<evidence type="ECO:0000256" key="4">
    <source>
        <dbReference type="ARBA" id="ARBA00012081"/>
    </source>
</evidence>
<dbReference type="InterPro" id="IPR029068">
    <property type="entry name" value="Glyas_Bleomycin-R_OHBP_Dase"/>
</dbReference>